<feature type="transmembrane region" description="Helical" evidence="1">
    <location>
        <begin position="119"/>
        <end position="139"/>
    </location>
</feature>
<evidence type="ECO:0000313" key="3">
    <source>
        <dbReference type="Proteomes" id="UP000234479"/>
    </source>
</evidence>
<accession>A0A2N5D2E4</accession>
<keyword evidence="1" id="KW-1133">Transmembrane helix</keyword>
<feature type="transmembrane region" description="Helical" evidence="1">
    <location>
        <begin position="91"/>
        <end position="113"/>
    </location>
</feature>
<dbReference type="AlphaFoldDB" id="A0A2N5D2E4"/>
<evidence type="ECO:0000256" key="1">
    <source>
        <dbReference type="SAM" id="Phobius"/>
    </source>
</evidence>
<name>A0A2N5D2E4_9CAUL</name>
<proteinExistence type="predicted"/>
<sequence>MSSTGGEVAWRFRAPFPPDALRERLAASVGSRDETRIGTVLGQVGLDWARIYRCPRQGHAPLPLRIDWVVDGDGAEVTCRMRSPNKGVMRGANIGLALLFAASAYFMLCPIATEAGGLTVAHVIVFVLCSLFLGWMGFFHQVAVRSTYRDDRVLLVAHAQQALRGGAVEEIRV</sequence>
<reference evidence="2 3" key="1">
    <citation type="submission" date="2017-12" db="EMBL/GenBank/DDBJ databases">
        <title>The genome sequence of Caulobacter sp. 410.</title>
        <authorList>
            <person name="Gao J."/>
            <person name="Mao X."/>
            <person name="Sun J."/>
        </authorList>
    </citation>
    <scope>NUCLEOTIDE SEQUENCE [LARGE SCALE GENOMIC DNA]</scope>
    <source>
        <strain evidence="2 3">410</strain>
    </source>
</reference>
<evidence type="ECO:0000313" key="2">
    <source>
        <dbReference type="EMBL" id="PLR20239.1"/>
    </source>
</evidence>
<keyword evidence="1" id="KW-0472">Membrane</keyword>
<protein>
    <submittedName>
        <fullName evidence="2">Uncharacterized protein</fullName>
    </submittedName>
</protein>
<keyword evidence="1" id="KW-0812">Transmembrane</keyword>
<gene>
    <name evidence="2" type="ORF">SGCZBJ_22480</name>
</gene>
<dbReference type="RefSeq" id="WP_101720152.1">
    <property type="nucleotide sequence ID" value="NZ_PJRS01000046.1"/>
</dbReference>
<keyword evidence="3" id="KW-1185">Reference proteome</keyword>
<dbReference type="EMBL" id="PJRS01000046">
    <property type="protein sequence ID" value="PLR20239.1"/>
    <property type="molecule type" value="Genomic_DNA"/>
</dbReference>
<organism evidence="2 3">
    <name type="scientific">Caulobacter zeae</name>
    <dbReference type="NCBI Taxonomy" id="2055137"/>
    <lineage>
        <taxon>Bacteria</taxon>
        <taxon>Pseudomonadati</taxon>
        <taxon>Pseudomonadota</taxon>
        <taxon>Alphaproteobacteria</taxon>
        <taxon>Caulobacterales</taxon>
        <taxon>Caulobacteraceae</taxon>
        <taxon>Caulobacter</taxon>
    </lineage>
</organism>
<dbReference type="Proteomes" id="UP000234479">
    <property type="component" value="Unassembled WGS sequence"/>
</dbReference>
<dbReference type="OrthoDB" id="9794779at2"/>
<comment type="caution">
    <text evidence="2">The sequence shown here is derived from an EMBL/GenBank/DDBJ whole genome shotgun (WGS) entry which is preliminary data.</text>
</comment>